<keyword evidence="14" id="KW-1185">Reference proteome</keyword>
<evidence type="ECO:0000256" key="10">
    <source>
        <dbReference type="SAM" id="MobiDB-lite"/>
    </source>
</evidence>
<evidence type="ECO:0000259" key="12">
    <source>
        <dbReference type="PROSITE" id="PS51162"/>
    </source>
</evidence>
<dbReference type="PROSITE" id="PS51162">
    <property type="entry name" value="THYROGLOBULIN_1_2"/>
    <property type="match status" value="1"/>
</dbReference>
<evidence type="ECO:0000256" key="2">
    <source>
        <dbReference type="ARBA" id="ARBA00007669"/>
    </source>
</evidence>
<evidence type="ECO:0000256" key="5">
    <source>
        <dbReference type="ARBA" id="ARBA00022989"/>
    </source>
</evidence>
<evidence type="ECO:0000313" key="14">
    <source>
        <dbReference type="Proteomes" id="UP000886611"/>
    </source>
</evidence>
<feature type="transmembrane region" description="Helical" evidence="11">
    <location>
        <begin position="236"/>
        <end position="258"/>
    </location>
</feature>
<comment type="similarity">
    <text evidence="2">Belongs to the EPCAM family.</text>
</comment>
<dbReference type="GO" id="GO:0016020">
    <property type="term" value="C:membrane"/>
    <property type="evidence" value="ECO:0007669"/>
    <property type="project" value="UniProtKB-SubCell"/>
</dbReference>
<evidence type="ECO:0000256" key="6">
    <source>
        <dbReference type="ARBA" id="ARBA00023136"/>
    </source>
</evidence>
<comment type="caution">
    <text evidence="13">The sequence shown here is derived from an EMBL/GenBank/DDBJ whole genome shotgun (WGS) entry which is preliminary data.</text>
</comment>
<dbReference type="Pfam" id="PF00086">
    <property type="entry name" value="Thyroglobulin_1"/>
    <property type="match status" value="1"/>
</dbReference>
<protein>
    <submittedName>
        <fullName evidence="13">EPCAM protein</fullName>
    </submittedName>
</protein>
<name>A0A8X7XGM3_POLSE</name>
<dbReference type="PROSITE" id="PS00484">
    <property type="entry name" value="THYROGLOBULIN_1_1"/>
    <property type="match status" value="1"/>
</dbReference>
<dbReference type="FunFam" id="4.10.800.10:FF:000008">
    <property type="entry name" value="tumor-associated calcium signal transducer 2"/>
    <property type="match status" value="1"/>
</dbReference>
<dbReference type="InterPro" id="IPR043406">
    <property type="entry name" value="EPCAM/Trop-2"/>
</dbReference>
<sequence>MKWASCDGTPCACTLLIAADNPLNINCSKLVPKCFLMKAEMYRASKGISTRRLGKPNEHAFVDNDGIYDPECDSNGAFRARQCNRTETCWCVNSAGVRRTDKGDLNLKCDKLVQTTWVQAQLTANPVQTSVDPVALKAAMTQTIQSRYFLDPSYVENVQYFKEDNLILVDLKNPKGDPNVDIATVAYYMEKDVKVLPLFMSNSSLTTTVDGTPLGFRNILVYYVDAEPPTFTMKKLTAGVIAVIVVVVLAIIAGLVVLGCQGQRPGRDTVRDRKRVRAHPGSRGGRLPGCSGGHGYRAWKLHPVGARGNRQEAPQCLGDLLPQYFRHTRKCWEEELGQRPESSREDSRHFRHAGAWPEEGCREHLGLIRGLFKRGRLHSFRARVGWMQEEEEESVEAARREGIEWPGL</sequence>
<keyword evidence="7" id="KW-1015">Disulfide bond</keyword>
<dbReference type="SUPFAM" id="SSF57610">
    <property type="entry name" value="Thyroglobulin type-1 domain"/>
    <property type="match status" value="1"/>
</dbReference>
<feature type="domain" description="Thyroglobulin type-1" evidence="12">
    <location>
        <begin position="31"/>
        <end position="109"/>
    </location>
</feature>
<dbReference type="InterPro" id="IPR000716">
    <property type="entry name" value="Thyroglobulin_1"/>
</dbReference>
<evidence type="ECO:0000256" key="7">
    <source>
        <dbReference type="ARBA" id="ARBA00023157"/>
    </source>
</evidence>
<dbReference type="PANTHER" id="PTHR14168:SF4">
    <property type="entry name" value="EPITHELIAL CELL ADHESION MOLECULE PRECURSOR"/>
    <property type="match status" value="1"/>
</dbReference>
<keyword evidence="4" id="KW-0732">Signal</keyword>
<evidence type="ECO:0000256" key="8">
    <source>
        <dbReference type="ARBA" id="ARBA00023180"/>
    </source>
</evidence>
<evidence type="ECO:0000256" key="4">
    <source>
        <dbReference type="ARBA" id="ARBA00022729"/>
    </source>
</evidence>
<dbReference type="SMART" id="SM00211">
    <property type="entry name" value="TY"/>
    <property type="match status" value="1"/>
</dbReference>
<comment type="caution">
    <text evidence="9">Lacks conserved residue(s) required for the propagation of feature annotation.</text>
</comment>
<feature type="non-terminal residue" evidence="13">
    <location>
        <position position="1"/>
    </location>
</feature>
<feature type="region of interest" description="Disordered" evidence="10">
    <location>
        <begin position="264"/>
        <end position="291"/>
    </location>
</feature>
<dbReference type="Pfam" id="PF21283">
    <property type="entry name" value="EPCAM-Trop-2_C"/>
    <property type="match status" value="1"/>
</dbReference>
<accession>A0A8X7XGM3</accession>
<dbReference type="Proteomes" id="UP000886611">
    <property type="component" value="Unassembled WGS sequence"/>
</dbReference>
<comment type="subcellular location">
    <subcellularLocation>
        <location evidence="1">Membrane</location>
        <topology evidence="1">Single-pass type I membrane protein</topology>
    </subcellularLocation>
</comment>
<keyword evidence="6 11" id="KW-0472">Membrane</keyword>
<dbReference type="CDD" id="cd00191">
    <property type="entry name" value="TY"/>
    <property type="match status" value="1"/>
</dbReference>
<evidence type="ECO:0000256" key="9">
    <source>
        <dbReference type="PROSITE-ProRule" id="PRU00500"/>
    </source>
</evidence>
<dbReference type="InterPro" id="IPR049420">
    <property type="entry name" value="EPCAM-Trop-2_C"/>
</dbReference>
<feature type="compositionally biased region" description="Gly residues" evidence="10">
    <location>
        <begin position="282"/>
        <end position="291"/>
    </location>
</feature>
<feature type="non-terminal residue" evidence="13">
    <location>
        <position position="408"/>
    </location>
</feature>
<evidence type="ECO:0000256" key="3">
    <source>
        <dbReference type="ARBA" id="ARBA00022692"/>
    </source>
</evidence>
<dbReference type="AlphaFoldDB" id="A0A8X7XGM3"/>
<keyword evidence="3 11" id="KW-0812">Transmembrane</keyword>
<evidence type="ECO:0000256" key="11">
    <source>
        <dbReference type="SAM" id="Phobius"/>
    </source>
</evidence>
<dbReference type="EMBL" id="JAATIS010000859">
    <property type="protein sequence ID" value="KAG2467035.1"/>
    <property type="molecule type" value="Genomic_DNA"/>
</dbReference>
<keyword evidence="8" id="KW-0325">Glycoprotein</keyword>
<evidence type="ECO:0000256" key="1">
    <source>
        <dbReference type="ARBA" id="ARBA00004479"/>
    </source>
</evidence>
<keyword evidence="5 11" id="KW-1133">Transmembrane helix</keyword>
<dbReference type="InterPro" id="IPR036857">
    <property type="entry name" value="Thyroglobulin_1_sf"/>
</dbReference>
<gene>
    <name evidence="13" type="primary">Epcam_0</name>
    <name evidence="13" type="ORF">GTO96_0010270</name>
</gene>
<organism evidence="13 14">
    <name type="scientific">Polypterus senegalus</name>
    <name type="common">Senegal bichir</name>
    <dbReference type="NCBI Taxonomy" id="55291"/>
    <lineage>
        <taxon>Eukaryota</taxon>
        <taxon>Metazoa</taxon>
        <taxon>Chordata</taxon>
        <taxon>Craniata</taxon>
        <taxon>Vertebrata</taxon>
        <taxon>Euteleostomi</taxon>
        <taxon>Actinopterygii</taxon>
        <taxon>Polypteriformes</taxon>
        <taxon>Polypteridae</taxon>
        <taxon>Polypterus</taxon>
    </lineage>
</organism>
<proteinExistence type="inferred from homology"/>
<reference evidence="13 14" key="1">
    <citation type="journal article" date="2021" name="Cell">
        <title>Tracing the genetic footprints of vertebrate landing in non-teleost ray-finned fishes.</title>
        <authorList>
            <person name="Bi X."/>
            <person name="Wang K."/>
            <person name="Yang L."/>
            <person name="Pan H."/>
            <person name="Jiang H."/>
            <person name="Wei Q."/>
            <person name="Fang M."/>
            <person name="Yu H."/>
            <person name="Zhu C."/>
            <person name="Cai Y."/>
            <person name="He Y."/>
            <person name="Gan X."/>
            <person name="Zeng H."/>
            <person name="Yu D."/>
            <person name="Zhu Y."/>
            <person name="Jiang H."/>
            <person name="Qiu Q."/>
            <person name="Yang H."/>
            <person name="Zhang Y.E."/>
            <person name="Wang W."/>
            <person name="Zhu M."/>
            <person name="He S."/>
            <person name="Zhang G."/>
        </authorList>
    </citation>
    <scope>NUCLEOTIDE SEQUENCE [LARGE SCALE GENOMIC DNA]</scope>
    <source>
        <strain evidence="13">Bchr_013</strain>
    </source>
</reference>
<dbReference type="Gene3D" id="4.10.800.10">
    <property type="entry name" value="Thyroglobulin type-1"/>
    <property type="match status" value="1"/>
</dbReference>
<evidence type="ECO:0000313" key="13">
    <source>
        <dbReference type="EMBL" id="KAG2467035.1"/>
    </source>
</evidence>
<dbReference type="PANTHER" id="PTHR14168">
    <property type="entry name" value="TUMOR-ASSOCIATED CALCIUM SIGNAL TRANSDUCER"/>
    <property type="match status" value="1"/>
</dbReference>